<dbReference type="SUPFAM" id="SSF81330">
    <property type="entry name" value="Gated mechanosensitive channel"/>
    <property type="match status" value="1"/>
</dbReference>
<dbReference type="RefSeq" id="WP_114304234.1">
    <property type="nucleotide sequence ID" value="NZ_QPIE01000006.1"/>
</dbReference>
<evidence type="ECO:0000256" key="1">
    <source>
        <dbReference type="ARBA" id="ARBA00004651"/>
    </source>
</evidence>
<evidence type="ECO:0000313" key="11">
    <source>
        <dbReference type="EMBL" id="RCU42541.1"/>
    </source>
</evidence>
<dbReference type="InterPro" id="IPR037673">
    <property type="entry name" value="MSC/AndL"/>
</dbReference>
<gene>
    <name evidence="10 11" type="primary">mscL</name>
    <name evidence="11" type="ORF">DQ356_09435</name>
</gene>
<reference evidence="11 12" key="1">
    <citation type="submission" date="2018-07" db="EMBL/GenBank/DDBJ databases">
        <title>Chryseobacterium lacus sp. nov., isolated from lake water.</title>
        <authorList>
            <person name="Li C.-M."/>
        </authorList>
    </citation>
    <scope>NUCLEOTIDE SEQUENCE [LARGE SCALE GENOMIC DNA]</scope>
    <source>
        <strain evidence="11 12">YLOS41</strain>
    </source>
</reference>
<evidence type="ECO:0000256" key="6">
    <source>
        <dbReference type="ARBA" id="ARBA00022989"/>
    </source>
</evidence>
<keyword evidence="6 10" id="KW-1133">Transmembrane helix</keyword>
<name>A0A368MZ38_9FLAO</name>
<dbReference type="Pfam" id="PF01741">
    <property type="entry name" value="MscL"/>
    <property type="match status" value="1"/>
</dbReference>
<comment type="caution">
    <text evidence="11">The sequence shown here is derived from an EMBL/GenBank/DDBJ whole genome shotgun (WGS) entry which is preliminary data.</text>
</comment>
<evidence type="ECO:0000256" key="2">
    <source>
        <dbReference type="ARBA" id="ARBA00007254"/>
    </source>
</evidence>
<keyword evidence="7 10" id="KW-0406">Ion transport</keyword>
<dbReference type="Proteomes" id="UP000252172">
    <property type="component" value="Unassembled WGS sequence"/>
</dbReference>
<dbReference type="PANTHER" id="PTHR30266:SF2">
    <property type="entry name" value="LARGE-CONDUCTANCE MECHANOSENSITIVE CHANNEL"/>
    <property type="match status" value="1"/>
</dbReference>
<keyword evidence="12" id="KW-1185">Reference proteome</keyword>
<organism evidence="11 12">
    <name type="scientific">Chryseobacterium lacus</name>
    <dbReference type="NCBI Taxonomy" id="2058346"/>
    <lineage>
        <taxon>Bacteria</taxon>
        <taxon>Pseudomonadati</taxon>
        <taxon>Bacteroidota</taxon>
        <taxon>Flavobacteriia</taxon>
        <taxon>Flavobacteriales</taxon>
        <taxon>Weeksellaceae</taxon>
        <taxon>Chryseobacterium group</taxon>
        <taxon>Chryseobacterium</taxon>
    </lineage>
</organism>
<feature type="transmembrane region" description="Helical" evidence="10">
    <location>
        <begin position="68"/>
        <end position="89"/>
    </location>
</feature>
<comment type="similarity">
    <text evidence="2 10">Belongs to the MscL family.</text>
</comment>
<comment type="subunit">
    <text evidence="10">Homopentamer.</text>
</comment>
<dbReference type="PANTHER" id="PTHR30266">
    <property type="entry name" value="MECHANOSENSITIVE CHANNEL MSCL"/>
    <property type="match status" value="1"/>
</dbReference>
<evidence type="ECO:0000256" key="4">
    <source>
        <dbReference type="ARBA" id="ARBA00022475"/>
    </source>
</evidence>
<proteinExistence type="inferred from homology"/>
<protein>
    <recommendedName>
        <fullName evidence="10">Large-conductance mechanosensitive channel</fullName>
    </recommendedName>
</protein>
<dbReference type="InterPro" id="IPR001185">
    <property type="entry name" value="MS_channel"/>
</dbReference>
<dbReference type="InterPro" id="IPR036019">
    <property type="entry name" value="MscL_channel"/>
</dbReference>
<dbReference type="PRINTS" id="PR01264">
    <property type="entry name" value="MECHCHANNEL"/>
</dbReference>
<keyword evidence="5 10" id="KW-0812">Transmembrane</keyword>
<evidence type="ECO:0000313" key="12">
    <source>
        <dbReference type="Proteomes" id="UP000252172"/>
    </source>
</evidence>
<keyword evidence="3 10" id="KW-0813">Transport</keyword>
<evidence type="ECO:0000256" key="5">
    <source>
        <dbReference type="ARBA" id="ARBA00022692"/>
    </source>
</evidence>
<evidence type="ECO:0000256" key="9">
    <source>
        <dbReference type="ARBA" id="ARBA00023303"/>
    </source>
</evidence>
<evidence type="ECO:0000256" key="10">
    <source>
        <dbReference type="HAMAP-Rule" id="MF_00115"/>
    </source>
</evidence>
<sequence>MGIIQEFKQFAFKGNVMDLAVGVIIGAAFGQIVTSLVEDVITPLLLNPALSAVNADKIADLSWNGVKYGSFLSATISFLCIAMVLFWLIKGANRLTRTAPEEAATPAPPSSTDVLLMEIRDELKKGHSS</sequence>
<dbReference type="GO" id="GO:0005886">
    <property type="term" value="C:plasma membrane"/>
    <property type="evidence" value="ECO:0007669"/>
    <property type="project" value="UniProtKB-SubCell"/>
</dbReference>
<keyword evidence="9 10" id="KW-0407">Ion channel</keyword>
<evidence type="ECO:0000256" key="7">
    <source>
        <dbReference type="ARBA" id="ARBA00023065"/>
    </source>
</evidence>
<dbReference type="OrthoDB" id="9810350at2"/>
<dbReference type="AlphaFoldDB" id="A0A368MZ38"/>
<dbReference type="Gene3D" id="1.10.1200.120">
    <property type="entry name" value="Large-conductance mechanosensitive channel, MscL, domain 1"/>
    <property type="match status" value="1"/>
</dbReference>
<keyword evidence="4 10" id="KW-1003">Cell membrane</keyword>
<feature type="transmembrane region" description="Helical" evidence="10">
    <location>
        <begin position="16"/>
        <end position="37"/>
    </location>
</feature>
<comment type="subcellular location">
    <subcellularLocation>
        <location evidence="1 10">Cell membrane</location>
        <topology evidence="1 10">Multi-pass membrane protein</topology>
    </subcellularLocation>
</comment>
<dbReference type="HAMAP" id="MF_00115">
    <property type="entry name" value="MscL"/>
    <property type="match status" value="1"/>
</dbReference>
<dbReference type="NCBIfam" id="TIGR00220">
    <property type="entry name" value="mscL"/>
    <property type="match status" value="1"/>
</dbReference>
<dbReference type="GO" id="GO:0008381">
    <property type="term" value="F:mechanosensitive monoatomic ion channel activity"/>
    <property type="evidence" value="ECO:0007669"/>
    <property type="project" value="UniProtKB-UniRule"/>
</dbReference>
<keyword evidence="8 10" id="KW-0472">Membrane</keyword>
<evidence type="ECO:0000256" key="3">
    <source>
        <dbReference type="ARBA" id="ARBA00022448"/>
    </source>
</evidence>
<accession>A0A368MZ38</accession>
<evidence type="ECO:0000256" key="8">
    <source>
        <dbReference type="ARBA" id="ARBA00023136"/>
    </source>
</evidence>
<dbReference type="InterPro" id="IPR019823">
    <property type="entry name" value="Mechanosensitive_channel_CS"/>
</dbReference>
<dbReference type="EMBL" id="QPIE01000006">
    <property type="protein sequence ID" value="RCU42541.1"/>
    <property type="molecule type" value="Genomic_DNA"/>
</dbReference>
<dbReference type="PROSITE" id="PS01327">
    <property type="entry name" value="MSCL"/>
    <property type="match status" value="1"/>
</dbReference>
<comment type="function">
    <text evidence="10">Channel that opens in response to stretch forces in the membrane lipid bilayer. May participate in the regulation of osmotic pressure changes within the cell.</text>
</comment>